<dbReference type="InterPro" id="IPR053134">
    <property type="entry name" value="RNA-dir_DNA_polymerase"/>
</dbReference>
<reference evidence="1" key="1">
    <citation type="journal article" date="2021" name="Nat. Commun.">
        <title>Genomic analyses provide insights into spinach domestication and the genetic basis of agronomic traits.</title>
        <authorList>
            <person name="Cai X."/>
            <person name="Sun X."/>
            <person name="Xu C."/>
            <person name="Sun H."/>
            <person name="Wang X."/>
            <person name="Ge C."/>
            <person name="Zhang Z."/>
            <person name="Wang Q."/>
            <person name="Fei Z."/>
            <person name="Jiao C."/>
            <person name="Wang Q."/>
        </authorList>
    </citation>
    <scope>NUCLEOTIDE SEQUENCE [LARGE SCALE GENOMIC DNA]</scope>
    <source>
        <strain evidence="1">cv. Varoflay</strain>
    </source>
</reference>
<evidence type="ECO:0008006" key="3">
    <source>
        <dbReference type="Google" id="ProtNLM"/>
    </source>
</evidence>
<name>A0ABM3R9E3_SPIOL</name>
<gene>
    <name evidence="2" type="primary">LOC130467663</name>
</gene>
<organism evidence="1 2">
    <name type="scientific">Spinacia oleracea</name>
    <name type="common">Spinach</name>
    <dbReference type="NCBI Taxonomy" id="3562"/>
    <lineage>
        <taxon>Eukaryota</taxon>
        <taxon>Viridiplantae</taxon>
        <taxon>Streptophyta</taxon>
        <taxon>Embryophyta</taxon>
        <taxon>Tracheophyta</taxon>
        <taxon>Spermatophyta</taxon>
        <taxon>Magnoliopsida</taxon>
        <taxon>eudicotyledons</taxon>
        <taxon>Gunneridae</taxon>
        <taxon>Pentapetalae</taxon>
        <taxon>Caryophyllales</taxon>
        <taxon>Chenopodiaceae</taxon>
        <taxon>Chenopodioideae</taxon>
        <taxon>Anserineae</taxon>
        <taxon>Spinacia</taxon>
    </lineage>
</organism>
<accession>A0ABM3R9E3</accession>
<dbReference type="GeneID" id="130467663"/>
<reference evidence="2" key="2">
    <citation type="submission" date="2025-08" db="UniProtKB">
        <authorList>
            <consortium name="RefSeq"/>
        </authorList>
    </citation>
    <scope>IDENTIFICATION</scope>
    <source>
        <tissue evidence="2">Leaf</tissue>
    </source>
</reference>
<dbReference type="PANTHER" id="PTHR24559:SF444">
    <property type="entry name" value="REVERSE TRANSCRIPTASE DOMAIN-CONTAINING PROTEIN"/>
    <property type="match status" value="1"/>
</dbReference>
<dbReference type="SUPFAM" id="SSF56672">
    <property type="entry name" value="DNA/RNA polymerases"/>
    <property type="match status" value="1"/>
</dbReference>
<keyword evidence="1" id="KW-1185">Reference proteome</keyword>
<dbReference type="PANTHER" id="PTHR24559">
    <property type="entry name" value="TRANSPOSON TY3-I GAG-POL POLYPROTEIN"/>
    <property type="match status" value="1"/>
</dbReference>
<sequence length="128" mass="14708">MHSTQRRLNPIMQDVVKAEVVKFLDAGIVYAIADSKRVSPVQMLEGLACHKYFCYLDGYSGFFQISIHPDDQEKTTFICPYESIMEVFVDDLSVYGTSFDTRLINLTKVLKSCEECNLVLHWESVISW</sequence>
<dbReference type="Proteomes" id="UP000813463">
    <property type="component" value="Chromosome 2"/>
</dbReference>
<evidence type="ECO:0000313" key="2">
    <source>
        <dbReference type="RefSeq" id="XP_056692220.1"/>
    </source>
</evidence>
<dbReference type="InterPro" id="IPR043128">
    <property type="entry name" value="Rev_trsase/Diguanyl_cyclase"/>
</dbReference>
<dbReference type="RefSeq" id="XP_056692220.1">
    <property type="nucleotide sequence ID" value="XM_056836242.1"/>
</dbReference>
<dbReference type="InterPro" id="IPR043502">
    <property type="entry name" value="DNA/RNA_pol_sf"/>
</dbReference>
<proteinExistence type="predicted"/>
<evidence type="ECO:0000313" key="1">
    <source>
        <dbReference type="Proteomes" id="UP000813463"/>
    </source>
</evidence>
<protein>
    <recommendedName>
        <fullName evidence="3">Reverse transcriptase domain-containing protein</fullName>
    </recommendedName>
</protein>
<dbReference type="Gene3D" id="3.30.70.270">
    <property type="match status" value="1"/>
</dbReference>